<keyword evidence="1" id="KW-0812">Transmembrane</keyword>
<protein>
    <submittedName>
        <fullName evidence="2">Uncharacterized protein</fullName>
    </submittedName>
</protein>
<gene>
    <name evidence="2" type="ORF">SAMN02745973_01316</name>
</gene>
<dbReference type="Proteomes" id="UP000196365">
    <property type="component" value="Unassembled WGS sequence"/>
</dbReference>
<keyword evidence="1" id="KW-0472">Membrane</keyword>
<organism evidence="2 3">
    <name type="scientific">Garciella nitratireducens DSM 15102</name>
    <dbReference type="NCBI Taxonomy" id="1121911"/>
    <lineage>
        <taxon>Bacteria</taxon>
        <taxon>Bacillati</taxon>
        <taxon>Bacillota</taxon>
        <taxon>Clostridia</taxon>
        <taxon>Eubacteriales</taxon>
        <taxon>Eubacteriaceae</taxon>
        <taxon>Garciella</taxon>
    </lineage>
</organism>
<feature type="transmembrane region" description="Helical" evidence="1">
    <location>
        <begin position="49"/>
        <end position="68"/>
    </location>
</feature>
<sequence length="69" mass="7981">MSTIAKLLGDYYTNYTMLLVVGSGLIIYFSDYKKMVKQKAQKEAKISRFMGLTYIWGGILLYLFVMFFG</sequence>
<feature type="transmembrane region" description="Helical" evidence="1">
    <location>
        <begin position="12"/>
        <end position="29"/>
    </location>
</feature>
<reference evidence="2 3" key="1">
    <citation type="submission" date="2017-02" db="EMBL/GenBank/DDBJ databases">
        <authorList>
            <person name="Peterson S.W."/>
        </authorList>
    </citation>
    <scope>NUCLEOTIDE SEQUENCE [LARGE SCALE GENOMIC DNA]</scope>
    <source>
        <strain evidence="2 3">DSM 15102</strain>
    </source>
</reference>
<evidence type="ECO:0000313" key="2">
    <source>
        <dbReference type="EMBL" id="SJZ65808.1"/>
    </source>
</evidence>
<keyword evidence="1" id="KW-1133">Transmembrane helix</keyword>
<evidence type="ECO:0000256" key="1">
    <source>
        <dbReference type="SAM" id="Phobius"/>
    </source>
</evidence>
<dbReference type="InterPro" id="IPR049971">
    <property type="entry name" value="CLC_0170-like"/>
</dbReference>
<name>A0A1T4MGA2_9FIRM</name>
<dbReference type="NCBIfam" id="NF042414">
    <property type="entry name" value="CLC_0170_fam"/>
    <property type="match status" value="1"/>
</dbReference>
<evidence type="ECO:0000313" key="3">
    <source>
        <dbReference type="Proteomes" id="UP000196365"/>
    </source>
</evidence>
<dbReference type="AlphaFoldDB" id="A0A1T4MGA2"/>
<accession>A0A1T4MGA2</accession>
<dbReference type="EMBL" id="FUWV01000007">
    <property type="protein sequence ID" value="SJZ65808.1"/>
    <property type="molecule type" value="Genomic_DNA"/>
</dbReference>
<dbReference type="RefSeq" id="WP_087678748.1">
    <property type="nucleotide sequence ID" value="NZ_FUWV01000007.1"/>
</dbReference>
<keyword evidence="3" id="KW-1185">Reference proteome</keyword>
<proteinExistence type="predicted"/>